<dbReference type="AlphaFoldDB" id="Q21FQ1"/>
<dbReference type="STRING" id="203122.Sde_3221"/>
<dbReference type="GO" id="GO:0005737">
    <property type="term" value="C:cytoplasm"/>
    <property type="evidence" value="ECO:0007669"/>
    <property type="project" value="UniProtKB-ARBA"/>
</dbReference>
<dbReference type="InterPro" id="IPR053378">
    <property type="entry name" value="Prenyl_diphosphate_synthase"/>
</dbReference>
<dbReference type="Gene3D" id="1.10.600.10">
    <property type="entry name" value="Farnesyl Diphosphate Synthase"/>
    <property type="match status" value="1"/>
</dbReference>
<evidence type="ECO:0000256" key="5">
    <source>
        <dbReference type="ARBA" id="ARBA00022842"/>
    </source>
</evidence>
<sequence>MSTELTHFLAKYREHTNGLLEERLIGLKHYNTDLIEAMRYSLLLGGKRVRPVLVYAAAYATGGISAAADDCACAIEAIHTYSLIHDDLPAMDDDALRRGQPTCHIAYSEATAILAGDALQCQAFEWLANSQHMPASAALQAIAALAKASGASGMVLGQAIDLAAVDKSVDLQHLETMHQHKTGALISASVEMGAIAAGATPTQTAQLRQYASAIGLAFQVQDDILDVTANTATLGKEAGADAERNKPTYVSLLGLDGAKHKASELLQQALASIKDFDERADILRQLATYIVQRDH</sequence>
<dbReference type="KEGG" id="sde:Sde_3221"/>
<keyword evidence="3 7" id="KW-0808">Transferase</keyword>
<evidence type="ECO:0000256" key="2">
    <source>
        <dbReference type="ARBA" id="ARBA00006706"/>
    </source>
</evidence>
<comment type="cofactor">
    <cofactor evidence="1">
        <name>Mg(2+)</name>
        <dbReference type="ChEBI" id="CHEBI:18420"/>
    </cofactor>
</comment>
<evidence type="ECO:0000256" key="1">
    <source>
        <dbReference type="ARBA" id="ARBA00001946"/>
    </source>
</evidence>
<evidence type="ECO:0000256" key="4">
    <source>
        <dbReference type="ARBA" id="ARBA00022723"/>
    </source>
</evidence>
<gene>
    <name evidence="8" type="ordered locus">Sde_3221</name>
</gene>
<dbReference type="GeneID" id="98614846"/>
<reference evidence="8 9" key="1">
    <citation type="journal article" date="2008" name="PLoS Genet.">
        <title>Complete genome sequence of the complex carbohydrate-degrading marine bacterium, Saccharophagus degradans strain 2-40 T.</title>
        <authorList>
            <person name="Weiner R.M."/>
            <person name="Taylor L.E.II."/>
            <person name="Henrissat B."/>
            <person name="Hauser L."/>
            <person name="Land M."/>
            <person name="Coutinho P.M."/>
            <person name="Rancurel C."/>
            <person name="Saunders E.H."/>
            <person name="Longmire A.G."/>
            <person name="Zhang H."/>
            <person name="Bayer E.A."/>
            <person name="Gilbert H.J."/>
            <person name="Larimer F."/>
            <person name="Zhulin I.B."/>
            <person name="Ekborg N.A."/>
            <person name="Lamed R."/>
            <person name="Richardson P.M."/>
            <person name="Borovok I."/>
            <person name="Hutcheson S."/>
        </authorList>
    </citation>
    <scope>NUCLEOTIDE SEQUENCE [LARGE SCALE GENOMIC DNA]</scope>
    <source>
        <strain evidence="9">2-40 / ATCC 43961 / DSM 17024</strain>
    </source>
</reference>
<protein>
    <submittedName>
        <fullName evidence="8">Farnesyl-diphosphate synthase</fullName>
        <ecNumber evidence="8">2.5.1.10</ecNumber>
    </submittedName>
</protein>
<dbReference type="EMBL" id="CP000282">
    <property type="protein sequence ID" value="ABD82478.1"/>
    <property type="molecule type" value="Genomic_DNA"/>
</dbReference>
<keyword evidence="9" id="KW-1185">Reference proteome</keyword>
<dbReference type="GO" id="GO:0008654">
    <property type="term" value="P:phospholipid biosynthetic process"/>
    <property type="evidence" value="ECO:0007669"/>
    <property type="project" value="UniProtKB-ARBA"/>
</dbReference>
<evidence type="ECO:0000256" key="6">
    <source>
        <dbReference type="ARBA" id="ARBA00023229"/>
    </source>
</evidence>
<dbReference type="GO" id="GO:0046872">
    <property type="term" value="F:metal ion binding"/>
    <property type="evidence" value="ECO:0007669"/>
    <property type="project" value="UniProtKB-KW"/>
</dbReference>
<keyword evidence="5" id="KW-0460">Magnesium</keyword>
<organism evidence="8 9">
    <name type="scientific">Saccharophagus degradans (strain 2-40 / ATCC 43961 / DSM 17024)</name>
    <dbReference type="NCBI Taxonomy" id="203122"/>
    <lineage>
        <taxon>Bacteria</taxon>
        <taxon>Pseudomonadati</taxon>
        <taxon>Pseudomonadota</taxon>
        <taxon>Gammaproteobacteria</taxon>
        <taxon>Cellvibrionales</taxon>
        <taxon>Cellvibrionaceae</taxon>
        <taxon>Saccharophagus</taxon>
    </lineage>
</organism>
<dbReference type="FunFam" id="1.10.600.10:FF:000001">
    <property type="entry name" value="Geranylgeranyl diphosphate synthase"/>
    <property type="match status" value="1"/>
</dbReference>
<dbReference type="HOGENOM" id="CLU_014015_0_1_6"/>
<dbReference type="PROSITE" id="PS00723">
    <property type="entry name" value="POLYPRENYL_SYNTHASE_1"/>
    <property type="match status" value="1"/>
</dbReference>
<dbReference type="eggNOG" id="COG0142">
    <property type="taxonomic scope" value="Bacteria"/>
</dbReference>
<evidence type="ECO:0000256" key="3">
    <source>
        <dbReference type="ARBA" id="ARBA00022679"/>
    </source>
</evidence>
<evidence type="ECO:0000313" key="8">
    <source>
        <dbReference type="EMBL" id="ABD82478.1"/>
    </source>
</evidence>
<dbReference type="PANTHER" id="PTHR43281:SF1">
    <property type="entry name" value="FARNESYL DIPHOSPHATE SYNTHASE"/>
    <property type="match status" value="1"/>
</dbReference>
<dbReference type="Proteomes" id="UP000001947">
    <property type="component" value="Chromosome"/>
</dbReference>
<dbReference type="InterPro" id="IPR000092">
    <property type="entry name" value="Polyprenyl_synt"/>
</dbReference>
<dbReference type="SFLD" id="SFLDS00005">
    <property type="entry name" value="Isoprenoid_Synthase_Type_I"/>
    <property type="match status" value="1"/>
</dbReference>
<evidence type="ECO:0000313" key="9">
    <source>
        <dbReference type="Proteomes" id="UP000001947"/>
    </source>
</evidence>
<dbReference type="SFLD" id="SFLDG01017">
    <property type="entry name" value="Polyprenyl_Transferase_Like"/>
    <property type="match status" value="1"/>
</dbReference>
<keyword evidence="4" id="KW-0479">Metal-binding</keyword>
<dbReference type="CDD" id="cd00685">
    <property type="entry name" value="Trans_IPPS_HT"/>
    <property type="match status" value="1"/>
</dbReference>
<dbReference type="InterPro" id="IPR033749">
    <property type="entry name" value="Polyprenyl_synt_CS"/>
</dbReference>
<proteinExistence type="inferred from homology"/>
<dbReference type="GO" id="GO:0004337">
    <property type="term" value="F:(2E,6E)-farnesyl diphosphate synthase activity"/>
    <property type="evidence" value="ECO:0007669"/>
    <property type="project" value="UniProtKB-EC"/>
</dbReference>
<dbReference type="GO" id="GO:0016114">
    <property type="term" value="P:terpenoid biosynthetic process"/>
    <property type="evidence" value="ECO:0007669"/>
    <property type="project" value="UniProtKB-ARBA"/>
</dbReference>
<dbReference type="InterPro" id="IPR008949">
    <property type="entry name" value="Isoprenoid_synthase_dom_sf"/>
</dbReference>
<accession>Q21FQ1</accession>
<dbReference type="SUPFAM" id="SSF48576">
    <property type="entry name" value="Terpenoid synthases"/>
    <property type="match status" value="1"/>
</dbReference>
<dbReference type="RefSeq" id="WP_011469694.1">
    <property type="nucleotide sequence ID" value="NC_007912.1"/>
</dbReference>
<dbReference type="OrthoDB" id="9805316at2"/>
<comment type="similarity">
    <text evidence="2 7">Belongs to the FPP/GGPP synthase family.</text>
</comment>
<dbReference type="NCBIfam" id="NF045485">
    <property type="entry name" value="FPPsyn"/>
    <property type="match status" value="1"/>
</dbReference>
<dbReference type="EC" id="2.5.1.10" evidence="8"/>
<dbReference type="PANTHER" id="PTHR43281">
    <property type="entry name" value="FARNESYL DIPHOSPHATE SYNTHASE"/>
    <property type="match status" value="1"/>
</dbReference>
<name>Q21FQ1_SACD2</name>
<dbReference type="Pfam" id="PF00348">
    <property type="entry name" value="polyprenyl_synt"/>
    <property type="match status" value="1"/>
</dbReference>
<dbReference type="PROSITE" id="PS00444">
    <property type="entry name" value="POLYPRENYL_SYNTHASE_2"/>
    <property type="match status" value="1"/>
</dbReference>
<keyword evidence="6" id="KW-0414">Isoprene biosynthesis</keyword>
<evidence type="ECO:0000256" key="7">
    <source>
        <dbReference type="RuleBase" id="RU004466"/>
    </source>
</evidence>